<keyword evidence="4" id="KW-1185">Reference proteome</keyword>
<dbReference type="PANTHER" id="PTHR43792:SF1">
    <property type="entry name" value="N-ACETYLTRANSFERASE DOMAIN-CONTAINING PROTEIN"/>
    <property type="match status" value="1"/>
</dbReference>
<evidence type="ECO:0000256" key="1">
    <source>
        <dbReference type="SAM" id="MobiDB-lite"/>
    </source>
</evidence>
<evidence type="ECO:0000313" key="4">
    <source>
        <dbReference type="Proteomes" id="UP000631535"/>
    </source>
</evidence>
<dbReference type="PROSITE" id="PS51186">
    <property type="entry name" value="GNAT"/>
    <property type="match status" value="1"/>
</dbReference>
<evidence type="ECO:0000259" key="2">
    <source>
        <dbReference type="PROSITE" id="PS51186"/>
    </source>
</evidence>
<dbReference type="InterPro" id="IPR000182">
    <property type="entry name" value="GNAT_dom"/>
</dbReference>
<feature type="domain" description="N-acetyltransferase" evidence="2">
    <location>
        <begin position="17"/>
        <end position="178"/>
    </location>
</feature>
<dbReference type="Gene3D" id="3.40.630.30">
    <property type="match status" value="1"/>
</dbReference>
<sequence>MSNSFTTDGRDLLTDRLRLRSWPTADTAAVNRDERLPHWAEDFPADGDRVIAGFVEAHPASRGEHGQRQILERATGLVVGSIGLFWPPDAGTVEFGYGVVPSRRGRGYAPEAVRALVAFALSSPSVDEVRAEVEPANRASVRVLEKAGLHPAETRGQTVRFRTGPLRGRAGRDGQSGR</sequence>
<dbReference type="Proteomes" id="UP000631535">
    <property type="component" value="Unassembled WGS sequence"/>
</dbReference>
<reference evidence="4" key="1">
    <citation type="journal article" date="2019" name="Int. J. Syst. Evol. Microbiol.">
        <title>The Global Catalogue of Microorganisms (GCM) 10K type strain sequencing project: providing services to taxonomists for standard genome sequencing and annotation.</title>
        <authorList>
            <consortium name="The Broad Institute Genomics Platform"/>
            <consortium name="The Broad Institute Genome Sequencing Center for Infectious Disease"/>
            <person name="Wu L."/>
            <person name="Ma J."/>
        </authorList>
    </citation>
    <scope>NUCLEOTIDE SEQUENCE [LARGE SCALE GENOMIC DNA]</scope>
    <source>
        <strain evidence="4">CGMCC 4.7178</strain>
    </source>
</reference>
<feature type="region of interest" description="Disordered" evidence="1">
    <location>
        <begin position="154"/>
        <end position="178"/>
    </location>
</feature>
<dbReference type="EMBL" id="BMMP01000005">
    <property type="protein sequence ID" value="GGO47054.1"/>
    <property type="molecule type" value="Genomic_DNA"/>
</dbReference>
<protein>
    <recommendedName>
        <fullName evidence="2">N-acetyltransferase domain-containing protein</fullName>
    </recommendedName>
</protein>
<dbReference type="PANTHER" id="PTHR43792">
    <property type="entry name" value="GNAT FAMILY, PUTATIVE (AFU_ORTHOLOGUE AFUA_3G00765)-RELATED-RELATED"/>
    <property type="match status" value="1"/>
</dbReference>
<evidence type="ECO:0000313" key="3">
    <source>
        <dbReference type="EMBL" id="GGO47054.1"/>
    </source>
</evidence>
<dbReference type="SUPFAM" id="SSF55729">
    <property type="entry name" value="Acyl-CoA N-acyltransferases (Nat)"/>
    <property type="match status" value="1"/>
</dbReference>
<accession>A0ABQ2M4G3</accession>
<dbReference type="InterPro" id="IPR051531">
    <property type="entry name" value="N-acetyltransferase"/>
</dbReference>
<dbReference type="RefSeq" id="WP_229711740.1">
    <property type="nucleotide sequence ID" value="NZ_BMMP01000005.1"/>
</dbReference>
<organism evidence="3 4">
    <name type="scientific">Streptomyces daqingensis</name>
    <dbReference type="NCBI Taxonomy" id="1472640"/>
    <lineage>
        <taxon>Bacteria</taxon>
        <taxon>Bacillati</taxon>
        <taxon>Actinomycetota</taxon>
        <taxon>Actinomycetes</taxon>
        <taxon>Kitasatosporales</taxon>
        <taxon>Streptomycetaceae</taxon>
        <taxon>Streptomyces</taxon>
    </lineage>
</organism>
<comment type="caution">
    <text evidence="3">The sequence shown here is derived from an EMBL/GenBank/DDBJ whole genome shotgun (WGS) entry which is preliminary data.</text>
</comment>
<dbReference type="InterPro" id="IPR016181">
    <property type="entry name" value="Acyl_CoA_acyltransferase"/>
</dbReference>
<gene>
    <name evidence="3" type="ORF">GCM10012287_18790</name>
</gene>
<proteinExistence type="predicted"/>
<dbReference type="Pfam" id="PF13302">
    <property type="entry name" value="Acetyltransf_3"/>
    <property type="match status" value="1"/>
</dbReference>
<name>A0ABQ2M4G3_9ACTN</name>